<gene>
    <name evidence="12" type="ORF">ZRA01_27500</name>
</gene>
<feature type="region of interest" description="Disordered" evidence="10">
    <location>
        <begin position="92"/>
        <end position="122"/>
    </location>
</feature>
<dbReference type="GO" id="GO:0031992">
    <property type="term" value="F:energy transducer activity"/>
    <property type="evidence" value="ECO:0007669"/>
    <property type="project" value="TreeGrafter"/>
</dbReference>
<evidence type="ECO:0000256" key="9">
    <source>
        <dbReference type="ARBA" id="ARBA00023136"/>
    </source>
</evidence>
<keyword evidence="8" id="KW-1133">Transmembrane helix</keyword>
<dbReference type="Gene3D" id="3.30.1150.10">
    <property type="match status" value="1"/>
</dbReference>
<keyword evidence="7" id="KW-0653">Protein transport</keyword>
<dbReference type="NCBIfam" id="TIGR01352">
    <property type="entry name" value="tonB_Cterm"/>
    <property type="match status" value="1"/>
</dbReference>
<dbReference type="Proteomes" id="UP000318422">
    <property type="component" value="Unassembled WGS sequence"/>
</dbReference>
<sequence length="319" mass="34878">MQAPLKQPTAQPAPPAPSGLGGGFAWPTFTGATARYALEWGVGLSLALHALLLSIHFVMPDPDQFKGKSKGLEVVLVNSRHAQRPDQADLLAQTNLDGGGTNDKHKANLATPLPPQEQSRLGDGLVEAQRRSEQAQAPQMQAMTAKRGKTAIAVDTQQVTPSEAPRQVSGYDLMDSAAAVARIEAQIDKDLMDYASRPRKKFIGARTQEYRFAQYAEDWRQKIERVGTLNYPEAARGKLYGSLLLSVTIGADGNVHNIEIQRSSGHKVLDEAARRIVQLAAPYPAFPPDIRKDTDVIEITRTWTFTNADMVKTSSRDKD</sequence>
<organism evidence="12 13">
    <name type="scientific">Zoogloea ramigera</name>
    <dbReference type="NCBI Taxonomy" id="350"/>
    <lineage>
        <taxon>Bacteria</taxon>
        <taxon>Pseudomonadati</taxon>
        <taxon>Pseudomonadota</taxon>
        <taxon>Betaproteobacteria</taxon>
        <taxon>Rhodocyclales</taxon>
        <taxon>Zoogloeaceae</taxon>
        <taxon>Zoogloea</taxon>
    </lineage>
</organism>
<evidence type="ECO:0000256" key="4">
    <source>
        <dbReference type="ARBA" id="ARBA00022475"/>
    </source>
</evidence>
<evidence type="ECO:0000256" key="8">
    <source>
        <dbReference type="ARBA" id="ARBA00022989"/>
    </source>
</evidence>
<dbReference type="AlphaFoldDB" id="A0A4Y4D069"/>
<dbReference type="PROSITE" id="PS52015">
    <property type="entry name" value="TONB_CTD"/>
    <property type="match status" value="1"/>
</dbReference>
<keyword evidence="6" id="KW-0812">Transmembrane</keyword>
<feature type="domain" description="TonB C-terminal" evidence="11">
    <location>
        <begin position="215"/>
        <end position="312"/>
    </location>
</feature>
<accession>A0A4Y4D069</accession>
<evidence type="ECO:0000256" key="5">
    <source>
        <dbReference type="ARBA" id="ARBA00022519"/>
    </source>
</evidence>
<comment type="similarity">
    <text evidence="2">Belongs to the TonB family.</text>
</comment>
<evidence type="ECO:0000256" key="7">
    <source>
        <dbReference type="ARBA" id="ARBA00022927"/>
    </source>
</evidence>
<comment type="subcellular location">
    <subcellularLocation>
        <location evidence="1">Cell inner membrane</location>
        <topology evidence="1">Single-pass membrane protein</topology>
        <orientation evidence="1">Periplasmic side</orientation>
    </subcellularLocation>
</comment>
<proteinExistence type="inferred from homology"/>
<reference evidence="12 13" key="1">
    <citation type="submission" date="2019-06" db="EMBL/GenBank/DDBJ databases">
        <title>Whole genome shotgun sequence of Zoogloea ramigera NBRC 15342.</title>
        <authorList>
            <person name="Hosoyama A."/>
            <person name="Uohara A."/>
            <person name="Ohji S."/>
            <person name="Ichikawa N."/>
        </authorList>
    </citation>
    <scope>NUCLEOTIDE SEQUENCE [LARGE SCALE GENOMIC DNA]</scope>
    <source>
        <strain evidence="12 13">NBRC 15342</strain>
    </source>
</reference>
<evidence type="ECO:0000256" key="2">
    <source>
        <dbReference type="ARBA" id="ARBA00006555"/>
    </source>
</evidence>
<dbReference type="OrthoDB" id="9803361at2"/>
<dbReference type="GO" id="GO:0015031">
    <property type="term" value="P:protein transport"/>
    <property type="evidence" value="ECO:0007669"/>
    <property type="project" value="UniProtKB-KW"/>
</dbReference>
<keyword evidence="4" id="KW-1003">Cell membrane</keyword>
<name>A0A4Y4D069_ZOORA</name>
<keyword evidence="9" id="KW-0472">Membrane</keyword>
<evidence type="ECO:0000259" key="11">
    <source>
        <dbReference type="PROSITE" id="PS52015"/>
    </source>
</evidence>
<evidence type="ECO:0000256" key="6">
    <source>
        <dbReference type="ARBA" id="ARBA00022692"/>
    </source>
</evidence>
<dbReference type="SUPFAM" id="SSF74653">
    <property type="entry name" value="TolA/TonB C-terminal domain"/>
    <property type="match status" value="1"/>
</dbReference>
<dbReference type="EMBL" id="BJNV01000050">
    <property type="protein sequence ID" value="GEC96677.1"/>
    <property type="molecule type" value="Genomic_DNA"/>
</dbReference>
<dbReference type="InterPro" id="IPR037682">
    <property type="entry name" value="TonB_C"/>
</dbReference>
<protein>
    <submittedName>
        <fullName evidence="12">Membrane protein</fullName>
    </submittedName>
</protein>
<dbReference type="PANTHER" id="PTHR33446">
    <property type="entry name" value="PROTEIN TONB-RELATED"/>
    <property type="match status" value="1"/>
</dbReference>
<dbReference type="RefSeq" id="WP_141353222.1">
    <property type="nucleotide sequence ID" value="NZ_BJNV01000050.1"/>
</dbReference>
<evidence type="ECO:0000313" key="13">
    <source>
        <dbReference type="Proteomes" id="UP000318422"/>
    </source>
</evidence>
<dbReference type="GO" id="GO:0055085">
    <property type="term" value="P:transmembrane transport"/>
    <property type="evidence" value="ECO:0007669"/>
    <property type="project" value="InterPro"/>
</dbReference>
<evidence type="ECO:0000256" key="1">
    <source>
        <dbReference type="ARBA" id="ARBA00004383"/>
    </source>
</evidence>
<dbReference type="Pfam" id="PF03544">
    <property type="entry name" value="TonB_C"/>
    <property type="match status" value="1"/>
</dbReference>
<keyword evidence="5" id="KW-0997">Cell inner membrane</keyword>
<dbReference type="GO" id="GO:0098797">
    <property type="term" value="C:plasma membrane protein complex"/>
    <property type="evidence" value="ECO:0007669"/>
    <property type="project" value="TreeGrafter"/>
</dbReference>
<dbReference type="InterPro" id="IPR006260">
    <property type="entry name" value="TonB/TolA_C"/>
</dbReference>
<keyword evidence="13" id="KW-1185">Reference proteome</keyword>
<evidence type="ECO:0000256" key="3">
    <source>
        <dbReference type="ARBA" id="ARBA00022448"/>
    </source>
</evidence>
<keyword evidence="3" id="KW-0813">Transport</keyword>
<dbReference type="InterPro" id="IPR051045">
    <property type="entry name" value="TonB-dependent_transducer"/>
</dbReference>
<comment type="caution">
    <text evidence="12">The sequence shown here is derived from an EMBL/GenBank/DDBJ whole genome shotgun (WGS) entry which is preliminary data.</text>
</comment>
<evidence type="ECO:0000313" key="12">
    <source>
        <dbReference type="EMBL" id="GEC96677.1"/>
    </source>
</evidence>
<dbReference type="PANTHER" id="PTHR33446:SF11">
    <property type="entry name" value="TONB3"/>
    <property type="match status" value="1"/>
</dbReference>
<evidence type="ECO:0000256" key="10">
    <source>
        <dbReference type="SAM" id="MobiDB-lite"/>
    </source>
</evidence>